<dbReference type="EMBL" id="KI271585">
    <property type="protein sequence ID" value="ERL65609.1"/>
    <property type="molecule type" value="Genomic_DNA"/>
</dbReference>
<gene>
    <name evidence="1" type="ORF">L248_2295</name>
</gene>
<proteinExistence type="predicted"/>
<dbReference type="AlphaFoldDB" id="U4TN09"/>
<evidence type="ECO:0000313" key="1">
    <source>
        <dbReference type="EMBL" id="ERL65609.1"/>
    </source>
</evidence>
<organism evidence="1 2">
    <name type="scientific">Schleiferilactobacillus shenzhenensis LY-73</name>
    <dbReference type="NCBI Taxonomy" id="1231336"/>
    <lineage>
        <taxon>Bacteria</taxon>
        <taxon>Bacillati</taxon>
        <taxon>Bacillota</taxon>
        <taxon>Bacilli</taxon>
        <taxon>Lactobacillales</taxon>
        <taxon>Lactobacillaceae</taxon>
        <taxon>Schleiferilactobacillus</taxon>
    </lineage>
</organism>
<protein>
    <submittedName>
        <fullName evidence="1">Uncharacterized protein</fullName>
    </submittedName>
</protein>
<sequence length="40" mass="4852">MFAEKCGKLFFVIKKREQFYLYIRYDGLDFLFRLPGATLL</sequence>
<reference evidence="2" key="1">
    <citation type="journal article" date="2013" name="Genome Announc.">
        <title>Whole-Genome Sequencing of Lactobacillus shenzhenensis Strain LY-73T.</title>
        <authorList>
            <person name="Lin Z."/>
            <person name="Liu Z."/>
            <person name="Yang R."/>
            <person name="Zou Y."/>
            <person name="Wan D."/>
            <person name="Chen J."/>
            <person name="Guo M."/>
            <person name="Zhao J."/>
            <person name="Fang C."/>
            <person name="Yang R."/>
            <person name="Liu F."/>
        </authorList>
    </citation>
    <scope>NUCLEOTIDE SEQUENCE [LARGE SCALE GENOMIC DNA]</scope>
    <source>
        <strain evidence="2">LY-73</strain>
    </source>
</reference>
<evidence type="ECO:0000313" key="2">
    <source>
        <dbReference type="Proteomes" id="UP000030647"/>
    </source>
</evidence>
<dbReference type="STRING" id="1231336.L248_2295"/>
<dbReference type="Proteomes" id="UP000030647">
    <property type="component" value="Unassembled WGS sequence"/>
</dbReference>
<accession>U4TN09</accession>
<keyword evidence="2" id="KW-1185">Reference proteome</keyword>
<name>U4TN09_9LACO</name>
<dbReference type="HOGENOM" id="CLU_3291709_0_0_9"/>